<dbReference type="GO" id="GO:0006189">
    <property type="term" value="P:'de novo' IMP biosynthetic process"/>
    <property type="evidence" value="ECO:0007669"/>
    <property type="project" value="UniProtKB-UniPathway"/>
</dbReference>
<evidence type="ECO:0000259" key="9">
    <source>
        <dbReference type="Pfam" id="PF00551"/>
    </source>
</evidence>
<evidence type="ECO:0000313" key="10">
    <source>
        <dbReference type="EMBL" id="VFU17944.1"/>
    </source>
</evidence>
<keyword evidence="4" id="KW-0658">Purine biosynthesis</keyword>
<dbReference type="InterPro" id="IPR004607">
    <property type="entry name" value="GART"/>
</dbReference>
<dbReference type="PROSITE" id="PS00373">
    <property type="entry name" value="GART"/>
    <property type="match status" value="1"/>
</dbReference>
<dbReference type="InterPro" id="IPR001555">
    <property type="entry name" value="GART_AS"/>
</dbReference>
<accession>A0A485M5P4</accession>
<dbReference type="CDD" id="cd08645">
    <property type="entry name" value="FMT_core_GART"/>
    <property type="match status" value="1"/>
</dbReference>
<dbReference type="FunFam" id="3.40.50.170:FF:000007">
    <property type="entry name" value="Phosphoribosylglycinamide formyltransferase"/>
    <property type="match status" value="1"/>
</dbReference>
<dbReference type="PANTHER" id="PTHR43369:SF2">
    <property type="entry name" value="PHOSPHORIBOSYLGLYCINAMIDE FORMYLTRANSFERASE"/>
    <property type="match status" value="1"/>
</dbReference>
<evidence type="ECO:0000256" key="6">
    <source>
        <dbReference type="ARBA" id="ARBA00041324"/>
    </source>
</evidence>
<dbReference type="Pfam" id="PF00551">
    <property type="entry name" value="Formyl_trans_N"/>
    <property type="match status" value="1"/>
</dbReference>
<organism evidence="10">
    <name type="scientific">anaerobic digester metagenome</name>
    <dbReference type="NCBI Taxonomy" id="1263854"/>
    <lineage>
        <taxon>unclassified sequences</taxon>
        <taxon>metagenomes</taxon>
        <taxon>ecological metagenomes</taxon>
    </lineage>
</organism>
<feature type="domain" description="Formyl transferase N-terminal" evidence="9">
    <location>
        <begin position="3"/>
        <end position="182"/>
    </location>
</feature>
<dbReference type="GO" id="GO:0004644">
    <property type="term" value="F:phosphoribosylglycinamide formyltransferase activity"/>
    <property type="evidence" value="ECO:0007669"/>
    <property type="project" value="UniProtKB-EC"/>
</dbReference>
<dbReference type="Gene3D" id="3.40.50.170">
    <property type="entry name" value="Formyl transferase, N-terminal domain"/>
    <property type="match status" value="1"/>
</dbReference>
<name>A0A485M5P4_9ZZZZ</name>
<proteinExistence type="inferred from homology"/>
<dbReference type="SUPFAM" id="SSF53328">
    <property type="entry name" value="Formyltransferase"/>
    <property type="match status" value="1"/>
</dbReference>
<evidence type="ECO:0000256" key="7">
    <source>
        <dbReference type="ARBA" id="ARBA00041682"/>
    </source>
</evidence>
<evidence type="ECO:0000256" key="3">
    <source>
        <dbReference type="ARBA" id="ARBA00022679"/>
    </source>
</evidence>
<dbReference type="PANTHER" id="PTHR43369">
    <property type="entry name" value="PHOSPHORIBOSYLGLYCINAMIDE FORMYLTRANSFERASE"/>
    <property type="match status" value="1"/>
</dbReference>
<gene>
    <name evidence="10" type="primary">purN</name>
    <name evidence="10" type="ORF">SCFA_750016</name>
</gene>
<comment type="similarity">
    <text evidence="5">Belongs to the GART family.</text>
</comment>
<dbReference type="EMBL" id="CAADRM010000142">
    <property type="protein sequence ID" value="VFU17944.1"/>
    <property type="molecule type" value="Genomic_DNA"/>
</dbReference>
<dbReference type="InterPro" id="IPR002376">
    <property type="entry name" value="Formyl_transf_N"/>
</dbReference>
<dbReference type="NCBIfam" id="TIGR00639">
    <property type="entry name" value="PurN"/>
    <property type="match status" value="1"/>
</dbReference>
<dbReference type="HAMAP" id="MF_01930">
    <property type="entry name" value="PurN"/>
    <property type="match status" value="1"/>
</dbReference>
<comment type="catalytic activity">
    <reaction evidence="8">
        <text>N(1)-(5-phospho-beta-D-ribosyl)glycinamide + (6R)-10-formyltetrahydrofolate = N(2)-formyl-N(1)-(5-phospho-beta-D-ribosyl)glycinamide + (6S)-5,6,7,8-tetrahydrofolate + H(+)</text>
        <dbReference type="Rhea" id="RHEA:15053"/>
        <dbReference type="ChEBI" id="CHEBI:15378"/>
        <dbReference type="ChEBI" id="CHEBI:57453"/>
        <dbReference type="ChEBI" id="CHEBI:143788"/>
        <dbReference type="ChEBI" id="CHEBI:147286"/>
        <dbReference type="ChEBI" id="CHEBI:195366"/>
        <dbReference type="EC" id="2.1.2.2"/>
    </reaction>
</comment>
<evidence type="ECO:0000256" key="5">
    <source>
        <dbReference type="ARBA" id="ARBA00038440"/>
    </source>
</evidence>
<protein>
    <recommendedName>
        <fullName evidence="2">phosphoribosylglycinamide formyltransferase 1</fullName>
        <ecNumber evidence="2">2.1.2.2</ecNumber>
    </recommendedName>
    <alternativeName>
        <fullName evidence="7">5'-phosphoribosylglycinamide transformylase</fullName>
    </alternativeName>
    <alternativeName>
        <fullName evidence="6">GAR transformylase</fullName>
    </alternativeName>
</protein>
<comment type="pathway">
    <text evidence="1">Purine metabolism; IMP biosynthesis via de novo pathway; N(2)-formyl-N(1)-(5-phospho-D-ribosyl)glycinamide from N(1)-(5-phospho-D-ribosyl)glycinamide (10-formyl THF route): step 1/1.</text>
</comment>
<keyword evidence="3 10" id="KW-0808">Transferase</keyword>
<evidence type="ECO:0000256" key="1">
    <source>
        <dbReference type="ARBA" id="ARBA00005054"/>
    </source>
</evidence>
<dbReference type="InterPro" id="IPR036477">
    <property type="entry name" value="Formyl_transf_N_sf"/>
</dbReference>
<dbReference type="UniPathway" id="UPA00074">
    <property type="reaction ID" value="UER00126"/>
</dbReference>
<reference evidence="10" key="1">
    <citation type="submission" date="2019-03" db="EMBL/GenBank/DDBJ databases">
        <authorList>
            <person name="Hao L."/>
        </authorList>
    </citation>
    <scope>NUCLEOTIDE SEQUENCE</scope>
</reference>
<evidence type="ECO:0000256" key="4">
    <source>
        <dbReference type="ARBA" id="ARBA00022755"/>
    </source>
</evidence>
<evidence type="ECO:0000256" key="8">
    <source>
        <dbReference type="ARBA" id="ARBA00047664"/>
    </source>
</evidence>
<dbReference type="EC" id="2.1.2.2" evidence="2"/>
<dbReference type="GO" id="GO:0005737">
    <property type="term" value="C:cytoplasm"/>
    <property type="evidence" value="ECO:0007669"/>
    <property type="project" value="TreeGrafter"/>
</dbReference>
<dbReference type="AlphaFoldDB" id="A0A485M5P4"/>
<sequence length="217" mass="23935">MIRIGVLVSGSGSNLQSIMDACKNGEIDGQVAVVISNVPDAYALERARNRSIPTVVLSHNDFPDRNSFDRRLAAVLKEYQVDLVALAGFMRVLSDEFLGEFPGRVMNIHPALLPSFPGLGVRRKAIEHGVRFSGCTVHFVDAGVDTGPIIIQAVVPVYPDDTEEELKDRILVQEHKIYPKAIQLFAQERLIVSGRKVYIRGFDKDAAQCLVNPPLDI</sequence>
<evidence type="ECO:0000256" key="2">
    <source>
        <dbReference type="ARBA" id="ARBA00012254"/>
    </source>
</evidence>